<dbReference type="Proteomes" id="UP001074635">
    <property type="component" value="Unassembled WGS sequence"/>
</dbReference>
<evidence type="ECO:0000256" key="1">
    <source>
        <dbReference type="SAM" id="MobiDB-lite"/>
    </source>
</evidence>
<name>A0ABU3MUG9_9BURK</name>
<evidence type="ECO:0000313" key="4">
    <source>
        <dbReference type="Proteomes" id="UP001074635"/>
    </source>
</evidence>
<reference evidence="3" key="1">
    <citation type="submission" date="2023-08" db="EMBL/GenBank/DDBJ databases">
        <title>Study of Resistomes in environmental pathogenic environmental.</title>
        <authorList>
            <person name="Bhattacharjee A."/>
            <person name="Singh A.K."/>
        </authorList>
    </citation>
    <scope>NUCLEOTIDE SEQUENCE</scope>
    <source>
        <strain evidence="3">S1</strain>
    </source>
</reference>
<protein>
    <submittedName>
        <fullName evidence="3">Uncharacterized protein</fullName>
    </submittedName>
</protein>
<sequence length="216" mass="23645">MKGFKALSACVAVAAFSFNTSSTYASDLISEEHSFSDSSKKTRSEEDALGGGKRLSIKEEGEKDGAKYLFYHSDGSGRIAGDAENDLSYLRFDGMNWSISCNKDAMNDRVTCRANRGDLLVFYSKSDGFLVDLMGDKYPGSNISIRVNNGQVVTAGEASGFSKSQSKNILASIKDGDKVATRYIGWPYKNNKDQVSEVYGLNVVKQYLVWAVSKIK</sequence>
<feature type="compositionally biased region" description="Basic and acidic residues" evidence="1">
    <location>
        <begin position="35"/>
        <end position="46"/>
    </location>
</feature>
<organism evidence="3 4">
    <name type="scientific">Alcaligenes nematophilus</name>
    <dbReference type="NCBI Taxonomy" id="2994643"/>
    <lineage>
        <taxon>Bacteria</taxon>
        <taxon>Pseudomonadati</taxon>
        <taxon>Pseudomonadota</taxon>
        <taxon>Betaproteobacteria</taxon>
        <taxon>Burkholderiales</taxon>
        <taxon>Alcaligenaceae</taxon>
        <taxon>Alcaligenes</taxon>
    </lineage>
</organism>
<feature type="region of interest" description="Disordered" evidence="1">
    <location>
        <begin position="35"/>
        <end position="56"/>
    </location>
</feature>
<gene>
    <name evidence="3" type="ORF">OYC61_013990</name>
</gene>
<evidence type="ECO:0000256" key="2">
    <source>
        <dbReference type="SAM" id="SignalP"/>
    </source>
</evidence>
<keyword evidence="2" id="KW-0732">Signal</keyword>
<dbReference type="EMBL" id="JAPQTC020000004">
    <property type="protein sequence ID" value="MDT8505411.1"/>
    <property type="molecule type" value="Genomic_DNA"/>
</dbReference>
<comment type="caution">
    <text evidence="3">The sequence shown here is derived from an EMBL/GenBank/DDBJ whole genome shotgun (WGS) entry which is preliminary data.</text>
</comment>
<evidence type="ECO:0000313" key="3">
    <source>
        <dbReference type="EMBL" id="MDT8505411.1"/>
    </source>
</evidence>
<accession>A0ABU3MUG9</accession>
<feature type="chain" id="PRO_5045213580" evidence="2">
    <location>
        <begin position="26"/>
        <end position="216"/>
    </location>
</feature>
<proteinExistence type="predicted"/>
<dbReference type="RefSeq" id="WP_268380468.1">
    <property type="nucleotide sequence ID" value="NZ_JAPQTC020000004.1"/>
</dbReference>
<feature type="signal peptide" evidence="2">
    <location>
        <begin position="1"/>
        <end position="25"/>
    </location>
</feature>
<keyword evidence="4" id="KW-1185">Reference proteome</keyword>